<feature type="compositionally biased region" description="Low complexity" evidence="3">
    <location>
        <begin position="589"/>
        <end position="610"/>
    </location>
</feature>
<protein>
    <submittedName>
        <fullName evidence="6">PQQ-dependent sugar dehydrogenase</fullName>
    </submittedName>
</protein>
<proteinExistence type="predicted"/>
<keyword evidence="1" id="KW-0479">Metal-binding</keyword>
<dbReference type="Pfam" id="PF00127">
    <property type="entry name" value="Copper-bind"/>
    <property type="match status" value="1"/>
</dbReference>
<dbReference type="SUPFAM" id="SSF50952">
    <property type="entry name" value="Soluble quinoprotein glucose dehydrogenase"/>
    <property type="match status" value="1"/>
</dbReference>
<dbReference type="Proteomes" id="UP001597139">
    <property type="component" value="Unassembled WGS sequence"/>
</dbReference>
<dbReference type="Pfam" id="PF07995">
    <property type="entry name" value="GSDH"/>
    <property type="match status" value="1"/>
</dbReference>
<dbReference type="InterPro" id="IPR011042">
    <property type="entry name" value="6-blade_b-propeller_TolB-like"/>
</dbReference>
<dbReference type="PANTHER" id="PTHR19328:SF75">
    <property type="entry name" value="ALDOSE SUGAR DEHYDROGENASE YLII"/>
    <property type="match status" value="1"/>
</dbReference>
<organism evidence="6 7">
    <name type="scientific">Halolamina litorea</name>
    <dbReference type="NCBI Taxonomy" id="1515593"/>
    <lineage>
        <taxon>Archaea</taxon>
        <taxon>Methanobacteriati</taxon>
        <taxon>Methanobacteriota</taxon>
        <taxon>Stenosarchaea group</taxon>
        <taxon>Halobacteria</taxon>
        <taxon>Halobacteriales</taxon>
        <taxon>Haloferacaceae</taxon>
    </lineage>
</organism>
<dbReference type="Gene3D" id="2.60.40.420">
    <property type="entry name" value="Cupredoxins - blue copper proteins"/>
    <property type="match status" value="1"/>
</dbReference>
<evidence type="ECO:0000259" key="5">
    <source>
        <dbReference type="Pfam" id="PF07995"/>
    </source>
</evidence>
<evidence type="ECO:0000259" key="4">
    <source>
        <dbReference type="Pfam" id="PF00127"/>
    </source>
</evidence>
<evidence type="ECO:0000256" key="3">
    <source>
        <dbReference type="SAM" id="MobiDB-lite"/>
    </source>
</evidence>
<dbReference type="InterPro" id="IPR008972">
    <property type="entry name" value="Cupredoxin"/>
</dbReference>
<feature type="domain" description="Blue (type 1) copper" evidence="4">
    <location>
        <begin position="88"/>
        <end position="153"/>
    </location>
</feature>
<sequence>MEKHPEPGKRDDESDSYGPERAESSTSRRRLLQGVGVAGLGLGLAGFAAQQKSTTFVFDGEVEAWQGQSPESILGANPTLPLQAGQEYTVEWENVDGQPHNFVILDANEEQLLRTEIITEQGATQSVTFTATEEMATYLCEVHPTTMVGDIEVTGSSTGTGTATEDATTEQGAGAGFFSPGAEVGLEVVAEGMTAPTDHALPGDDSGRQFVADQTGEVWTITEEGRSETPFIDVSDRMVDVGGGESADSVSYDERGLLGIDFHPEFADNGRFYLHYSAPANEETPDGWDHVGVVSEFTATEDRSAGDPDSERTILELQQPQFNHNGGPMAFGPDGYLYVPTGDGGGANDEGPGHVQDWYSPNAGGNGQDVFENLLGDVLRIDVDSESGDQPYGIPEDNPFVDTSAREEIYAYGFRNPYGISFDSAGNCFVADAGQNLFEEANVVEAGGNYGWNVKEGTHCFSTDSPSDPAAITDCPSTGPAEPPYNGDPLIDPVVEFPHTYEGTGVGITIIGGHRYEASTIPELAGKYVFGTWTRGTSGPAPEGRIFAATPPEGFDTGGETGTGDDMAGNETAENDTTGNETAGNDTIGNDTAGNETAANGGMNGTATATPADGDSGADPGAVPVEDLWEMEEVVVSGEFPYFVRMFGQTADGGVAVLASQNPVPDGDTGVLLAIVPPGDGDTTGTATEAPNGTMTEAPNGTTGNESQ</sequence>
<reference evidence="6 7" key="1">
    <citation type="journal article" date="2019" name="Int. J. Syst. Evol. Microbiol.">
        <title>The Global Catalogue of Microorganisms (GCM) 10K type strain sequencing project: providing services to taxonomists for standard genome sequencing and annotation.</title>
        <authorList>
            <consortium name="The Broad Institute Genomics Platform"/>
            <consortium name="The Broad Institute Genome Sequencing Center for Infectious Disease"/>
            <person name="Wu L."/>
            <person name="Ma J."/>
        </authorList>
    </citation>
    <scope>NUCLEOTIDE SEQUENCE [LARGE SCALE GENOMIC DNA]</scope>
    <source>
        <strain evidence="6 7">CGMCC 1.12859</strain>
    </source>
</reference>
<evidence type="ECO:0000256" key="1">
    <source>
        <dbReference type="ARBA" id="ARBA00022723"/>
    </source>
</evidence>
<feature type="region of interest" description="Disordered" evidence="3">
    <location>
        <begin position="676"/>
        <end position="708"/>
    </location>
</feature>
<evidence type="ECO:0000313" key="7">
    <source>
        <dbReference type="Proteomes" id="UP001597139"/>
    </source>
</evidence>
<dbReference type="PANTHER" id="PTHR19328">
    <property type="entry name" value="HEDGEHOG-INTERACTING PROTEIN"/>
    <property type="match status" value="1"/>
</dbReference>
<dbReference type="SUPFAM" id="SSF49503">
    <property type="entry name" value="Cupredoxins"/>
    <property type="match status" value="1"/>
</dbReference>
<dbReference type="InterPro" id="IPR000923">
    <property type="entry name" value="BlueCu_1"/>
</dbReference>
<feature type="compositionally biased region" description="Basic and acidic residues" evidence="3">
    <location>
        <begin position="1"/>
        <end position="23"/>
    </location>
</feature>
<dbReference type="GO" id="GO:0046872">
    <property type="term" value="F:metal ion binding"/>
    <property type="evidence" value="ECO:0007669"/>
    <property type="project" value="UniProtKB-KW"/>
</dbReference>
<dbReference type="AlphaFoldDB" id="A0ABD6BVQ5"/>
<comment type="caution">
    <text evidence="6">The sequence shown here is derived from an EMBL/GenBank/DDBJ whole genome shotgun (WGS) entry which is preliminary data.</text>
</comment>
<dbReference type="RefSeq" id="WP_267648127.1">
    <property type="nucleotide sequence ID" value="NZ_JANHGR010000003.1"/>
</dbReference>
<keyword evidence="7" id="KW-1185">Reference proteome</keyword>
<dbReference type="Gene3D" id="2.120.10.30">
    <property type="entry name" value="TolB, C-terminal domain"/>
    <property type="match status" value="1"/>
</dbReference>
<feature type="domain" description="Glucose/Sorbosone dehydrogenase" evidence="5">
    <location>
        <begin position="205"/>
        <end position="458"/>
    </location>
</feature>
<accession>A0ABD6BVQ5</accession>
<dbReference type="InterPro" id="IPR006311">
    <property type="entry name" value="TAT_signal"/>
</dbReference>
<dbReference type="PROSITE" id="PS51318">
    <property type="entry name" value="TAT"/>
    <property type="match status" value="1"/>
</dbReference>
<feature type="compositionally biased region" description="Low complexity" evidence="3">
    <location>
        <begin position="677"/>
        <end position="686"/>
    </location>
</feature>
<dbReference type="EMBL" id="JBHUCZ010000012">
    <property type="protein sequence ID" value="MFD1568629.1"/>
    <property type="molecule type" value="Genomic_DNA"/>
</dbReference>
<evidence type="ECO:0000256" key="2">
    <source>
        <dbReference type="ARBA" id="ARBA00023008"/>
    </source>
</evidence>
<feature type="compositionally biased region" description="Polar residues" evidence="3">
    <location>
        <begin position="575"/>
        <end position="588"/>
    </location>
</feature>
<keyword evidence="2" id="KW-0186">Copper</keyword>
<feature type="region of interest" description="Disordered" evidence="3">
    <location>
        <begin position="551"/>
        <end position="622"/>
    </location>
</feature>
<name>A0ABD6BVQ5_9EURY</name>
<dbReference type="InterPro" id="IPR012938">
    <property type="entry name" value="Glc/Sorbosone_DH"/>
</dbReference>
<feature type="compositionally biased region" description="Polar residues" evidence="3">
    <location>
        <begin position="687"/>
        <end position="708"/>
    </location>
</feature>
<dbReference type="InterPro" id="IPR011041">
    <property type="entry name" value="Quinoprot_gluc/sorb_DH_b-prop"/>
</dbReference>
<evidence type="ECO:0000313" key="6">
    <source>
        <dbReference type="EMBL" id="MFD1568629.1"/>
    </source>
</evidence>
<feature type="region of interest" description="Disordered" evidence="3">
    <location>
        <begin position="1"/>
        <end position="29"/>
    </location>
</feature>
<gene>
    <name evidence="6" type="ORF">ACFSAU_14125</name>
</gene>